<keyword evidence="7" id="KW-0472">Membrane</keyword>
<evidence type="ECO:0000256" key="4">
    <source>
        <dbReference type="ARBA" id="ARBA00023125"/>
    </source>
</evidence>
<evidence type="ECO:0000259" key="9">
    <source>
        <dbReference type="Pfam" id="PF08281"/>
    </source>
</evidence>
<evidence type="ECO:0000256" key="2">
    <source>
        <dbReference type="ARBA" id="ARBA00023015"/>
    </source>
</evidence>
<dbReference type="Gene3D" id="1.10.1740.10">
    <property type="match status" value="1"/>
</dbReference>
<reference evidence="10 11" key="1">
    <citation type="submission" date="2024-02" db="EMBL/GenBank/DDBJ databases">
        <title>Lysobacter Genome Sequencing and Mining.</title>
        <authorList>
            <person name="Bierman J."/>
            <person name="Walker M.C."/>
        </authorList>
    </citation>
    <scope>NUCLEOTIDE SEQUENCE [LARGE SCALE GENOMIC DNA]</scope>
    <source>
        <strain evidence="10 11">PB6250</strain>
    </source>
</reference>
<accession>A0ABU8D0F2</accession>
<keyword evidence="11" id="KW-1185">Reference proteome</keyword>
<dbReference type="PANTHER" id="PTHR43133">
    <property type="entry name" value="RNA POLYMERASE ECF-TYPE SIGMA FACTO"/>
    <property type="match status" value="1"/>
</dbReference>
<dbReference type="InterPro" id="IPR013249">
    <property type="entry name" value="RNA_pol_sigma70_r4_t2"/>
</dbReference>
<dbReference type="PROSITE" id="PS01063">
    <property type="entry name" value="SIGMA70_ECF"/>
    <property type="match status" value="1"/>
</dbReference>
<dbReference type="PANTHER" id="PTHR43133:SF25">
    <property type="entry name" value="RNA POLYMERASE SIGMA FACTOR RFAY-RELATED"/>
    <property type="match status" value="1"/>
</dbReference>
<dbReference type="InterPro" id="IPR014284">
    <property type="entry name" value="RNA_pol_sigma-70_dom"/>
</dbReference>
<evidence type="ECO:0000259" key="8">
    <source>
        <dbReference type="Pfam" id="PF04542"/>
    </source>
</evidence>
<keyword evidence="3 6" id="KW-0731">Sigma factor</keyword>
<gene>
    <name evidence="10" type="ORF">V2J18_07380</name>
</gene>
<organism evidence="10 11">
    <name type="scientific">Lysobacter firmicutimachus</name>
    <dbReference type="NCBI Taxonomy" id="1792846"/>
    <lineage>
        <taxon>Bacteria</taxon>
        <taxon>Pseudomonadati</taxon>
        <taxon>Pseudomonadota</taxon>
        <taxon>Gammaproteobacteria</taxon>
        <taxon>Lysobacterales</taxon>
        <taxon>Lysobacteraceae</taxon>
        <taxon>Lysobacter</taxon>
    </lineage>
</organism>
<dbReference type="CDD" id="cd06171">
    <property type="entry name" value="Sigma70_r4"/>
    <property type="match status" value="1"/>
</dbReference>
<dbReference type="SUPFAM" id="SSF88946">
    <property type="entry name" value="Sigma2 domain of RNA polymerase sigma factors"/>
    <property type="match status" value="1"/>
</dbReference>
<comment type="caution">
    <text evidence="10">The sequence shown here is derived from an EMBL/GenBank/DDBJ whole genome shotgun (WGS) entry which is preliminary data.</text>
</comment>
<dbReference type="Proteomes" id="UP001387215">
    <property type="component" value="Unassembled WGS sequence"/>
</dbReference>
<feature type="transmembrane region" description="Helical" evidence="7">
    <location>
        <begin position="322"/>
        <end position="344"/>
    </location>
</feature>
<proteinExistence type="inferred from homology"/>
<keyword evidence="2 6" id="KW-0805">Transcription regulation</keyword>
<evidence type="ECO:0000256" key="1">
    <source>
        <dbReference type="ARBA" id="ARBA00010641"/>
    </source>
</evidence>
<dbReference type="InterPro" id="IPR039425">
    <property type="entry name" value="RNA_pol_sigma-70-like"/>
</dbReference>
<dbReference type="InterPro" id="IPR013325">
    <property type="entry name" value="RNA_pol_sigma_r2"/>
</dbReference>
<sequence length="428" mass="45215">MNAEALNSLIGQDLPAASNGDAAAYSRIVSACQNSITAIALAMVRDVPASEDIAQEAFISGWQNIRKLHNPSSFLPWLRQITRNLAHDHLRARSRQPREADDVEAAIAAAADPAPTAMDRLIEAERAQAAAELISALPDDSREVLLLYYREGQSSQQVAALLGLSDAAVRKRLSRARSAVRAELLDRFAVFAQASAPSVGFTTLVASALGVIGPGGTTTAAVAAGTLGSGLAGKLGASITSTVGGFVGSVFVFVVERVLSPVTEAVTGAPLDAAALSLRIASWTDASMGGLIGGFIGGTTATVLTSRYLLSFAATPQERARIVRLIWQMTALSLIMALSLLVSLELSRGWFVPIVLTLITLAAGTWIYMVTLPRALAPSLERIFRDTGRDPRQSRAYRWILGPQAMAWSSAVMVAAVLYALHHAGRFG</sequence>
<feature type="transmembrane region" description="Helical" evidence="7">
    <location>
        <begin position="288"/>
        <end position="310"/>
    </location>
</feature>
<dbReference type="InterPro" id="IPR013324">
    <property type="entry name" value="RNA_pol_sigma_r3/r4-like"/>
</dbReference>
<evidence type="ECO:0000313" key="10">
    <source>
        <dbReference type="EMBL" id="MEI2454499.1"/>
    </source>
</evidence>
<dbReference type="InterPro" id="IPR007627">
    <property type="entry name" value="RNA_pol_sigma70_r2"/>
</dbReference>
<evidence type="ECO:0000256" key="7">
    <source>
        <dbReference type="SAM" id="Phobius"/>
    </source>
</evidence>
<feature type="transmembrane region" description="Helical" evidence="7">
    <location>
        <begin position="397"/>
        <end position="421"/>
    </location>
</feature>
<feature type="transmembrane region" description="Helical" evidence="7">
    <location>
        <begin position="350"/>
        <end position="376"/>
    </location>
</feature>
<comment type="similarity">
    <text evidence="1 6">Belongs to the sigma-70 factor family. ECF subfamily.</text>
</comment>
<keyword evidence="4 6" id="KW-0238">DNA-binding</keyword>
<name>A0ABU8D0F2_9GAMM</name>
<dbReference type="EMBL" id="JBANDL010000002">
    <property type="protein sequence ID" value="MEI2454499.1"/>
    <property type="molecule type" value="Genomic_DNA"/>
</dbReference>
<dbReference type="RefSeq" id="WP_064746275.1">
    <property type="nucleotide sequence ID" value="NZ_JBANDL010000002.1"/>
</dbReference>
<evidence type="ECO:0000256" key="3">
    <source>
        <dbReference type="ARBA" id="ARBA00023082"/>
    </source>
</evidence>
<dbReference type="NCBIfam" id="TIGR02937">
    <property type="entry name" value="sigma70-ECF"/>
    <property type="match status" value="1"/>
</dbReference>
<dbReference type="InterPro" id="IPR036388">
    <property type="entry name" value="WH-like_DNA-bd_sf"/>
</dbReference>
<feature type="domain" description="RNA polymerase sigma factor 70 region 4 type 2" evidence="9">
    <location>
        <begin position="129"/>
        <end position="179"/>
    </location>
</feature>
<keyword evidence="7" id="KW-0812">Transmembrane</keyword>
<evidence type="ECO:0000313" key="11">
    <source>
        <dbReference type="Proteomes" id="UP001387215"/>
    </source>
</evidence>
<keyword evidence="5 6" id="KW-0804">Transcription</keyword>
<dbReference type="Gene3D" id="1.10.10.10">
    <property type="entry name" value="Winged helix-like DNA-binding domain superfamily/Winged helix DNA-binding domain"/>
    <property type="match status" value="1"/>
</dbReference>
<dbReference type="InterPro" id="IPR000838">
    <property type="entry name" value="RNA_pol_sigma70_ECF_CS"/>
</dbReference>
<dbReference type="Pfam" id="PF08281">
    <property type="entry name" value="Sigma70_r4_2"/>
    <property type="match status" value="1"/>
</dbReference>
<dbReference type="SUPFAM" id="SSF88659">
    <property type="entry name" value="Sigma3 and sigma4 domains of RNA polymerase sigma factors"/>
    <property type="match status" value="1"/>
</dbReference>
<evidence type="ECO:0000256" key="6">
    <source>
        <dbReference type="RuleBase" id="RU000716"/>
    </source>
</evidence>
<keyword evidence="7" id="KW-1133">Transmembrane helix</keyword>
<dbReference type="Pfam" id="PF04542">
    <property type="entry name" value="Sigma70_r2"/>
    <property type="match status" value="1"/>
</dbReference>
<evidence type="ECO:0000256" key="5">
    <source>
        <dbReference type="ARBA" id="ARBA00023163"/>
    </source>
</evidence>
<protein>
    <recommendedName>
        <fullName evidence="6">RNA polymerase sigma factor</fullName>
    </recommendedName>
</protein>
<feature type="domain" description="RNA polymerase sigma-70 region 2" evidence="8">
    <location>
        <begin position="29"/>
        <end position="95"/>
    </location>
</feature>